<dbReference type="EMBL" id="KB201362">
    <property type="protein sequence ID" value="ESO96906.1"/>
    <property type="molecule type" value="Genomic_DNA"/>
</dbReference>
<dbReference type="InterPro" id="IPR028889">
    <property type="entry name" value="USP"/>
</dbReference>
<dbReference type="InterPro" id="IPR050164">
    <property type="entry name" value="Peptidase_C19"/>
</dbReference>
<dbReference type="CTD" id="20246502"/>
<dbReference type="GeneID" id="20246502"/>
<protein>
    <recommendedName>
        <fullName evidence="3">ubiquitinyl hydrolase 1</fullName>
        <ecNumber evidence="3">3.4.19.12</ecNumber>
    </recommendedName>
</protein>
<dbReference type="GO" id="GO:0006508">
    <property type="term" value="P:proteolysis"/>
    <property type="evidence" value="ECO:0007669"/>
    <property type="project" value="UniProtKB-KW"/>
</dbReference>
<dbReference type="InterPro" id="IPR018200">
    <property type="entry name" value="USP_CS"/>
</dbReference>
<feature type="domain" description="USP" evidence="8">
    <location>
        <begin position="32"/>
        <end position="383"/>
    </location>
</feature>
<dbReference type="KEGG" id="lgi:LOTGIDRAFT_214445"/>
<dbReference type="AlphaFoldDB" id="V4AT67"/>
<proteinExistence type="inferred from homology"/>
<keyword evidence="7" id="KW-0788">Thiol protease</keyword>
<evidence type="ECO:0000313" key="9">
    <source>
        <dbReference type="EMBL" id="ESO96906.1"/>
    </source>
</evidence>
<dbReference type="GO" id="GO:0030330">
    <property type="term" value="P:DNA damage response, signal transduction by p53 class mediator"/>
    <property type="evidence" value="ECO:0007669"/>
    <property type="project" value="TreeGrafter"/>
</dbReference>
<dbReference type="InterPro" id="IPR038765">
    <property type="entry name" value="Papain-like_cys_pep_sf"/>
</dbReference>
<reference evidence="9 10" key="1">
    <citation type="journal article" date="2013" name="Nature">
        <title>Insights into bilaterian evolution from three spiralian genomes.</title>
        <authorList>
            <person name="Simakov O."/>
            <person name="Marletaz F."/>
            <person name="Cho S.J."/>
            <person name="Edsinger-Gonzales E."/>
            <person name="Havlak P."/>
            <person name="Hellsten U."/>
            <person name="Kuo D.H."/>
            <person name="Larsson T."/>
            <person name="Lv J."/>
            <person name="Arendt D."/>
            <person name="Savage R."/>
            <person name="Osoegawa K."/>
            <person name="de Jong P."/>
            <person name="Grimwood J."/>
            <person name="Chapman J.A."/>
            <person name="Shapiro H."/>
            <person name="Aerts A."/>
            <person name="Otillar R.P."/>
            <person name="Terry A.Y."/>
            <person name="Boore J.L."/>
            <person name="Grigoriev I.V."/>
            <person name="Lindberg D.R."/>
            <person name="Seaver E.C."/>
            <person name="Weisblat D.A."/>
            <person name="Putnam N.H."/>
            <person name="Rokhsar D.S."/>
        </authorList>
    </citation>
    <scope>NUCLEOTIDE SEQUENCE [LARGE SCALE GENOMIC DNA]</scope>
</reference>
<evidence type="ECO:0000256" key="5">
    <source>
        <dbReference type="ARBA" id="ARBA00022786"/>
    </source>
</evidence>
<dbReference type="PROSITE" id="PS50235">
    <property type="entry name" value="USP_3"/>
    <property type="match status" value="1"/>
</dbReference>
<keyword evidence="10" id="KW-1185">Reference proteome</keyword>
<evidence type="ECO:0000256" key="7">
    <source>
        <dbReference type="ARBA" id="ARBA00022807"/>
    </source>
</evidence>
<dbReference type="PANTHER" id="PTHR24006:SF687">
    <property type="entry name" value="UBIQUITIN CARBOXYL-TERMINAL HYDROLASE 10"/>
    <property type="match status" value="1"/>
</dbReference>
<dbReference type="PANTHER" id="PTHR24006">
    <property type="entry name" value="UBIQUITIN CARBOXYL-TERMINAL HYDROLASE"/>
    <property type="match status" value="1"/>
</dbReference>
<keyword evidence="6" id="KW-0378">Hydrolase</keyword>
<dbReference type="RefSeq" id="XP_009052401.1">
    <property type="nucleotide sequence ID" value="XM_009054153.1"/>
</dbReference>
<accession>V4AT67</accession>
<keyword evidence="5" id="KW-0833">Ubl conjugation pathway</keyword>
<evidence type="ECO:0000313" key="10">
    <source>
        <dbReference type="Proteomes" id="UP000030746"/>
    </source>
</evidence>
<dbReference type="OrthoDB" id="429671at2759"/>
<gene>
    <name evidence="9" type="ORF">LOTGIDRAFT_214445</name>
</gene>
<dbReference type="OMA" id="TATKQMY"/>
<dbReference type="HOGENOM" id="CLU_008279_7_0_1"/>
<evidence type="ECO:0000256" key="2">
    <source>
        <dbReference type="ARBA" id="ARBA00005427"/>
    </source>
</evidence>
<evidence type="ECO:0000256" key="1">
    <source>
        <dbReference type="ARBA" id="ARBA00000707"/>
    </source>
</evidence>
<dbReference type="PROSITE" id="PS00973">
    <property type="entry name" value="USP_2"/>
    <property type="match status" value="1"/>
</dbReference>
<organism evidence="9 10">
    <name type="scientific">Lottia gigantea</name>
    <name type="common">Giant owl limpet</name>
    <dbReference type="NCBI Taxonomy" id="225164"/>
    <lineage>
        <taxon>Eukaryota</taxon>
        <taxon>Metazoa</taxon>
        <taxon>Spiralia</taxon>
        <taxon>Lophotrochozoa</taxon>
        <taxon>Mollusca</taxon>
        <taxon>Gastropoda</taxon>
        <taxon>Patellogastropoda</taxon>
        <taxon>Lottioidea</taxon>
        <taxon>Lottiidae</taxon>
        <taxon>Lottia</taxon>
    </lineage>
</organism>
<evidence type="ECO:0000256" key="6">
    <source>
        <dbReference type="ARBA" id="ARBA00022801"/>
    </source>
</evidence>
<dbReference type="GO" id="GO:0005829">
    <property type="term" value="C:cytosol"/>
    <property type="evidence" value="ECO:0007669"/>
    <property type="project" value="TreeGrafter"/>
</dbReference>
<dbReference type="Pfam" id="PF00443">
    <property type="entry name" value="UCH"/>
    <property type="match status" value="1"/>
</dbReference>
<dbReference type="InterPro" id="IPR001394">
    <property type="entry name" value="Peptidase_C19_UCH"/>
</dbReference>
<evidence type="ECO:0000256" key="3">
    <source>
        <dbReference type="ARBA" id="ARBA00012759"/>
    </source>
</evidence>
<dbReference type="GO" id="GO:0005634">
    <property type="term" value="C:nucleus"/>
    <property type="evidence" value="ECO:0007669"/>
    <property type="project" value="TreeGrafter"/>
</dbReference>
<comment type="similarity">
    <text evidence="2">Belongs to the peptidase C19 family. USP10 subfamily.</text>
</comment>
<evidence type="ECO:0000259" key="8">
    <source>
        <dbReference type="PROSITE" id="PS50235"/>
    </source>
</evidence>
<dbReference type="GO" id="GO:0016579">
    <property type="term" value="P:protein deubiquitination"/>
    <property type="evidence" value="ECO:0007669"/>
    <property type="project" value="InterPro"/>
</dbReference>
<dbReference type="GO" id="GO:0004843">
    <property type="term" value="F:cysteine-type deubiquitinase activity"/>
    <property type="evidence" value="ECO:0007669"/>
    <property type="project" value="UniProtKB-EC"/>
</dbReference>
<evidence type="ECO:0000256" key="4">
    <source>
        <dbReference type="ARBA" id="ARBA00022670"/>
    </source>
</evidence>
<comment type="catalytic activity">
    <reaction evidence="1">
        <text>Thiol-dependent hydrolysis of ester, thioester, amide, peptide and isopeptide bonds formed by the C-terminal Gly of ubiquitin (a 76-residue protein attached to proteins as an intracellular targeting signal).</text>
        <dbReference type="EC" id="3.4.19.12"/>
    </reaction>
</comment>
<keyword evidence="4" id="KW-0645">Protease</keyword>
<name>V4AT67_LOTGI</name>
<sequence length="388" mass="44057">MCPCISVNDYVCISALLSHIKLNHASVALQPRGLINNSNWCYINATLQALIACPPFYHLMKKLCDFPPMSRGSSSTPILDSLLQFTSEFNIMPRHYEMNGHNKNDRIKKIYDIEPGQDFEPKYVHNMLHVIEVNPAFKLGKQEDAEEFLSILLDGLHEEMAAAINSKDDSWEQVGPKNKSVVTRRATFSKTPISDIFAGQMRSVVSKTGSKESATLQPYFTLQLDIQGKVFSVRDALEGLVSKEIVGDFFDKKTNQKIEILRKTTLEELPPVLILHLKCFVYNSEGSQKLLKNIEFDVDLKITKDLVSPTAKIPNSHKSYKLFAVVYHHGVKSSGGHYTCAVFHPGINGWINIDDRRIETVNVQKVLKYNPPRMPYLLYYRRTDLAYS</sequence>
<dbReference type="FunFam" id="3.90.70.10:FF:000092">
    <property type="entry name" value="Ubiquitin carboxyl-terminal hydrolase"/>
    <property type="match status" value="1"/>
</dbReference>
<dbReference type="EC" id="3.4.19.12" evidence="3"/>
<dbReference type="Gene3D" id="3.90.70.10">
    <property type="entry name" value="Cysteine proteinases"/>
    <property type="match status" value="1"/>
</dbReference>
<dbReference type="GO" id="GO:0010506">
    <property type="term" value="P:regulation of autophagy"/>
    <property type="evidence" value="ECO:0007669"/>
    <property type="project" value="TreeGrafter"/>
</dbReference>
<dbReference type="SUPFAM" id="SSF54001">
    <property type="entry name" value="Cysteine proteinases"/>
    <property type="match status" value="1"/>
</dbReference>
<dbReference type="STRING" id="225164.V4AT67"/>
<dbReference type="Proteomes" id="UP000030746">
    <property type="component" value="Unassembled WGS sequence"/>
</dbReference>
<dbReference type="CDD" id="cd02257">
    <property type="entry name" value="Peptidase_C19"/>
    <property type="match status" value="1"/>
</dbReference>